<comment type="similarity">
    <text evidence="7">Belongs to the Leviviricetes maturation protein family.</text>
</comment>
<sequence>MPYVYVPPNVSIVRNSLWAETYSVTETFEDGNSNTWTHVQTVPWAGVKRRMSQGLGPGWKPVNNYTRGAVRATRSGSSVQTREKWAPWEAKTLVFDLSPFGGDSDLGSWVKHSENISFQGEPNWFSTNMGRRLNTELLVKLGDRKVNLGEQLAEARSAANTLAKTAKAVYSAYRAARRGNVSAMARALGVSPRSGGSTDPMKRWLEYEYAWKPMMLDMVANADLIKSGLNNPRALIKAVRNITESDSFKGETSNSRWVGSGTIRNTAKVFAKLSDDYTRRLHQVGLINPLEVAWAVVPYSFVSDWFMPIGSFLEALNARTGLTFVDGYYGRCVSGSAENTEIARESIPGRYSWESSFKVTTEWFGYERRIMGGFPMPSTYFKSPLSTSHTISAAALLKGVSSRRK</sequence>
<evidence type="ECO:0000256" key="4">
    <source>
        <dbReference type="ARBA" id="ARBA00022844"/>
    </source>
</evidence>
<evidence type="ECO:0000256" key="7">
    <source>
        <dbReference type="ARBA" id="ARBA00035110"/>
    </source>
</evidence>
<evidence type="ECO:0000256" key="1">
    <source>
        <dbReference type="ARBA" id="ARBA00004328"/>
    </source>
</evidence>
<evidence type="ECO:0000256" key="2">
    <source>
        <dbReference type="ARBA" id="ARBA00022581"/>
    </source>
</evidence>
<dbReference type="RefSeq" id="YP_010769861.1">
    <property type="nucleotide sequence ID" value="NC_074094.1"/>
</dbReference>
<dbReference type="EMBL" id="BK014202">
    <property type="protein sequence ID" value="DAD52774.1"/>
    <property type="molecule type" value="Genomic_RNA"/>
</dbReference>
<evidence type="ECO:0000313" key="9">
    <source>
        <dbReference type="Proteomes" id="UP000677375"/>
    </source>
</evidence>
<evidence type="ECO:0000313" key="8">
    <source>
        <dbReference type="EMBL" id="DAD52774.1"/>
    </source>
</evidence>
<dbReference type="KEGG" id="vg:80399004"/>
<evidence type="ECO:0000256" key="5">
    <source>
        <dbReference type="ARBA" id="ARBA00023104"/>
    </source>
</evidence>
<gene>
    <name evidence="8" type="primary">SRR7976325_9_1</name>
</gene>
<organism evidence="8 9">
    <name type="scientific">ssRNA phage SRR7976325_9</name>
    <dbReference type="NCBI Taxonomy" id="2786724"/>
    <lineage>
        <taxon>Viruses</taxon>
        <taxon>Riboviria</taxon>
        <taxon>Orthornavirae</taxon>
        <taxon>Lenarviricota</taxon>
        <taxon>Leviviricetes</taxon>
        <taxon>Norzivirales</taxon>
        <taxon>Fiersviridae</taxon>
        <taxon>Shihovirus</taxon>
        <taxon>Shihovirus caenadaptatum</taxon>
    </lineage>
</organism>
<evidence type="ECO:0000256" key="6">
    <source>
        <dbReference type="ARBA" id="ARBA00023296"/>
    </source>
</evidence>
<proteinExistence type="inferred from homology"/>
<accession>A0A8S5L4Z4</accession>
<protein>
    <submittedName>
        <fullName evidence="8">Maturation protein</fullName>
    </submittedName>
</protein>
<keyword evidence="2" id="KW-0945">Host-virus interaction</keyword>
<keyword evidence="3" id="KW-1161">Viral attachment to host cell</keyword>
<keyword evidence="5" id="KW-1175">Viral attachment to host cell pilus</keyword>
<evidence type="ECO:0000256" key="3">
    <source>
        <dbReference type="ARBA" id="ARBA00022804"/>
    </source>
</evidence>
<keyword evidence="6" id="KW-1160">Virus entry into host cell</keyword>
<keyword evidence="4" id="KW-0946">Virion</keyword>
<dbReference type="GO" id="GO:0044423">
    <property type="term" value="C:virion component"/>
    <property type="evidence" value="ECO:0007669"/>
    <property type="project" value="UniProtKB-KW"/>
</dbReference>
<name>A0A8S5L4Z4_9VIRU</name>
<keyword evidence="9" id="KW-1185">Reference proteome</keyword>
<dbReference type="GeneID" id="80399004"/>
<dbReference type="Pfam" id="PF03863">
    <property type="entry name" value="Phage_mat-A"/>
    <property type="match status" value="1"/>
</dbReference>
<comment type="subcellular location">
    <subcellularLocation>
        <location evidence="1">Virion</location>
    </subcellularLocation>
</comment>
<dbReference type="Proteomes" id="UP000677375">
    <property type="component" value="Segment"/>
</dbReference>
<dbReference type="GO" id="GO:0039666">
    <property type="term" value="P:virion attachment to host cell pilus"/>
    <property type="evidence" value="ECO:0007669"/>
    <property type="project" value="UniProtKB-KW"/>
</dbReference>
<reference evidence="8" key="1">
    <citation type="submission" date="2020-09" db="EMBL/GenBank/DDBJ databases">
        <title>Leviviricetes taxonomy.</title>
        <authorList>
            <person name="Stockdale S.R."/>
            <person name="Callanan J."/>
            <person name="Adriaenssens E.M."/>
            <person name="Kuhn J.H."/>
            <person name="Rumnieks J."/>
            <person name="Shkoporov A."/>
            <person name="Draper L.A."/>
            <person name="Ross P."/>
            <person name="Hill C."/>
        </authorList>
    </citation>
    <scope>NUCLEOTIDE SEQUENCE</scope>
</reference>
<dbReference type="InterPro" id="IPR005563">
    <property type="entry name" value="A_protein"/>
</dbReference>